<sequence length="199" mass="21885">MFRTGARTRGGGDGVEPRDEFEFELELTAVPACDELEWTKPRRGPLDLDLAARVQGAPAEADARVEPRTPEGVRAVEVQHVTLRQRDRGDGKHVGKDEGEGRGEAEAHDVEHEDDVKQPARAPQEVAVVRLGQELVVVQDINNPKPYHVHDAYQTEEDSGRVPGLDLGVPAHPERSGEGLHIHQCDHEAEHLQGGEGYD</sequence>
<keyword evidence="3" id="KW-1185">Reference proteome</keyword>
<name>A0ABR1VKE4_9PEZI</name>
<protein>
    <submittedName>
        <fullName evidence="2">Uncharacterized protein</fullName>
    </submittedName>
</protein>
<feature type="region of interest" description="Disordered" evidence="1">
    <location>
        <begin position="155"/>
        <end position="180"/>
    </location>
</feature>
<feature type="region of interest" description="Disordered" evidence="1">
    <location>
        <begin position="82"/>
        <end position="120"/>
    </location>
</feature>
<feature type="compositionally biased region" description="Basic and acidic residues" evidence="1">
    <location>
        <begin position="84"/>
        <end position="118"/>
    </location>
</feature>
<dbReference type="EMBL" id="JAQQWM010000003">
    <property type="protein sequence ID" value="KAK8071607.1"/>
    <property type="molecule type" value="Genomic_DNA"/>
</dbReference>
<evidence type="ECO:0000313" key="3">
    <source>
        <dbReference type="Proteomes" id="UP001446871"/>
    </source>
</evidence>
<evidence type="ECO:0000313" key="2">
    <source>
        <dbReference type="EMBL" id="KAK8071607.1"/>
    </source>
</evidence>
<proteinExistence type="predicted"/>
<gene>
    <name evidence="2" type="ORF">PG996_004955</name>
</gene>
<reference evidence="2 3" key="1">
    <citation type="submission" date="2023-01" db="EMBL/GenBank/DDBJ databases">
        <title>Analysis of 21 Apiospora genomes using comparative genomics revels a genus with tremendous synthesis potential of carbohydrate active enzymes and secondary metabolites.</title>
        <authorList>
            <person name="Sorensen T."/>
        </authorList>
    </citation>
    <scope>NUCLEOTIDE SEQUENCE [LARGE SCALE GENOMIC DNA]</scope>
    <source>
        <strain evidence="2 3">CBS 83171</strain>
    </source>
</reference>
<evidence type="ECO:0000256" key="1">
    <source>
        <dbReference type="SAM" id="MobiDB-lite"/>
    </source>
</evidence>
<comment type="caution">
    <text evidence="2">The sequence shown here is derived from an EMBL/GenBank/DDBJ whole genome shotgun (WGS) entry which is preliminary data.</text>
</comment>
<accession>A0ABR1VKE4</accession>
<dbReference type="Proteomes" id="UP001446871">
    <property type="component" value="Unassembled WGS sequence"/>
</dbReference>
<organism evidence="2 3">
    <name type="scientific">Apiospora saccharicola</name>
    <dbReference type="NCBI Taxonomy" id="335842"/>
    <lineage>
        <taxon>Eukaryota</taxon>
        <taxon>Fungi</taxon>
        <taxon>Dikarya</taxon>
        <taxon>Ascomycota</taxon>
        <taxon>Pezizomycotina</taxon>
        <taxon>Sordariomycetes</taxon>
        <taxon>Xylariomycetidae</taxon>
        <taxon>Amphisphaeriales</taxon>
        <taxon>Apiosporaceae</taxon>
        <taxon>Apiospora</taxon>
    </lineage>
</organism>